<name>A0ABU1MZC6_9CAUL</name>
<feature type="region of interest" description="Disordered" evidence="1">
    <location>
        <begin position="31"/>
        <end position="61"/>
    </location>
</feature>
<dbReference type="Proteomes" id="UP001262754">
    <property type="component" value="Unassembled WGS sequence"/>
</dbReference>
<proteinExistence type="predicted"/>
<reference evidence="2 3" key="1">
    <citation type="submission" date="2023-07" db="EMBL/GenBank/DDBJ databases">
        <title>Sorghum-associated microbial communities from plants grown in Nebraska, USA.</title>
        <authorList>
            <person name="Schachtman D."/>
        </authorList>
    </citation>
    <scope>NUCLEOTIDE SEQUENCE [LARGE SCALE GENOMIC DNA]</scope>
    <source>
        <strain evidence="2 3">DS2154</strain>
    </source>
</reference>
<organism evidence="2 3">
    <name type="scientific">Caulobacter rhizosphaerae</name>
    <dbReference type="NCBI Taxonomy" id="2010972"/>
    <lineage>
        <taxon>Bacteria</taxon>
        <taxon>Pseudomonadati</taxon>
        <taxon>Pseudomonadota</taxon>
        <taxon>Alphaproteobacteria</taxon>
        <taxon>Caulobacterales</taxon>
        <taxon>Caulobacteraceae</taxon>
        <taxon>Caulobacter</taxon>
    </lineage>
</organism>
<feature type="compositionally biased region" description="Basic residues" evidence="1">
    <location>
        <begin position="51"/>
        <end position="61"/>
    </location>
</feature>
<accession>A0ABU1MZC6</accession>
<comment type="caution">
    <text evidence="2">The sequence shown here is derived from an EMBL/GenBank/DDBJ whole genome shotgun (WGS) entry which is preliminary data.</text>
</comment>
<dbReference type="EMBL" id="JAVDRL010000006">
    <property type="protein sequence ID" value="MDR6531530.1"/>
    <property type="molecule type" value="Genomic_DNA"/>
</dbReference>
<evidence type="ECO:0000256" key="1">
    <source>
        <dbReference type="SAM" id="MobiDB-lite"/>
    </source>
</evidence>
<sequence>MPPSASPQGQHADASPAKAAWLAGPARSLRKLIGQGPEGSSGRDWAASPKVRQKSRRPVWE</sequence>
<dbReference type="RefSeq" id="WP_056762021.1">
    <property type="nucleotide sequence ID" value="NZ_BMLD01000012.1"/>
</dbReference>
<gene>
    <name evidence="2" type="ORF">J2800_002277</name>
</gene>
<protein>
    <submittedName>
        <fullName evidence="2">Uncharacterized protein</fullName>
    </submittedName>
</protein>
<evidence type="ECO:0000313" key="3">
    <source>
        <dbReference type="Proteomes" id="UP001262754"/>
    </source>
</evidence>
<keyword evidence="3" id="KW-1185">Reference proteome</keyword>
<evidence type="ECO:0000313" key="2">
    <source>
        <dbReference type="EMBL" id="MDR6531530.1"/>
    </source>
</evidence>